<dbReference type="PANTHER" id="PTHR12682:SF11">
    <property type="entry name" value="PROTEIN ARCHEASE"/>
    <property type="match status" value="1"/>
</dbReference>
<dbReference type="InterPro" id="IPR023572">
    <property type="entry name" value="Archease_dom"/>
</dbReference>
<evidence type="ECO:0000256" key="4">
    <source>
        <dbReference type="ARBA" id="ARBA00022837"/>
    </source>
</evidence>
<sequence length="143" mass="15536">MRLELPQPFRDLEHTADVGVAVEGATAEEALARLVLAQAALLLGGAGVTAEWEERLAVEAGGRVAVAVNLLRELLYRFATERLVAQACEVLRMDEGAAEVQVAFGRYDPARHAEGVDLKAVTWHEARFEPGGDGWRAQVVFDI</sequence>
<keyword evidence="3" id="KW-0479">Metal-binding</keyword>
<name>A0ABM7X9B5_9BACT</name>
<dbReference type="Proteomes" id="UP001162734">
    <property type="component" value="Chromosome"/>
</dbReference>
<proteinExistence type="inferred from homology"/>
<evidence type="ECO:0000313" key="7">
    <source>
        <dbReference type="Proteomes" id="UP001162734"/>
    </source>
</evidence>
<evidence type="ECO:0000256" key="3">
    <source>
        <dbReference type="ARBA" id="ARBA00022723"/>
    </source>
</evidence>
<keyword evidence="2" id="KW-0819">tRNA processing</keyword>
<dbReference type="EMBL" id="AP025592">
    <property type="protein sequence ID" value="BDG08417.1"/>
    <property type="molecule type" value="Genomic_DNA"/>
</dbReference>
<evidence type="ECO:0000313" key="6">
    <source>
        <dbReference type="EMBL" id="BDG08417.1"/>
    </source>
</evidence>
<gene>
    <name evidence="6" type="ORF">AMPC_15300</name>
</gene>
<accession>A0ABM7X9B5</accession>
<organism evidence="6 7">
    <name type="scientific">Anaeromyxobacter paludicola</name>
    <dbReference type="NCBI Taxonomy" id="2918171"/>
    <lineage>
        <taxon>Bacteria</taxon>
        <taxon>Pseudomonadati</taxon>
        <taxon>Myxococcota</taxon>
        <taxon>Myxococcia</taxon>
        <taxon>Myxococcales</taxon>
        <taxon>Cystobacterineae</taxon>
        <taxon>Anaeromyxobacteraceae</taxon>
        <taxon>Anaeromyxobacter</taxon>
    </lineage>
</organism>
<dbReference type="InterPro" id="IPR036820">
    <property type="entry name" value="Archease_dom_sf"/>
</dbReference>
<keyword evidence="4" id="KW-0106">Calcium</keyword>
<evidence type="ECO:0000259" key="5">
    <source>
        <dbReference type="Pfam" id="PF01951"/>
    </source>
</evidence>
<comment type="similarity">
    <text evidence="1">Belongs to the archease family.</text>
</comment>
<dbReference type="Pfam" id="PF01951">
    <property type="entry name" value="Archease"/>
    <property type="match status" value="1"/>
</dbReference>
<keyword evidence="7" id="KW-1185">Reference proteome</keyword>
<protein>
    <submittedName>
        <fullName evidence="6">Archease</fullName>
    </submittedName>
</protein>
<dbReference type="InterPro" id="IPR002804">
    <property type="entry name" value="Archease"/>
</dbReference>
<feature type="domain" description="Archease" evidence="5">
    <location>
        <begin position="9"/>
        <end position="143"/>
    </location>
</feature>
<dbReference type="PANTHER" id="PTHR12682">
    <property type="entry name" value="ARCHEASE"/>
    <property type="match status" value="1"/>
</dbReference>
<evidence type="ECO:0000256" key="1">
    <source>
        <dbReference type="ARBA" id="ARBA00007963"/>
    </source>
</evidence>
<evidence type="ECO:0000256" key="2">
    <source>
        <dbReference type="ARBA" id="ARBA00022694"/>
    </source>
</evidence>
<reference evidence="7" key="1">
    <citation type="journal article" date="2022" name="Int. J. Syst. Evol. Microbiol.">
        <title>Anaeromyxobacter oryzae sp. nov., Anaeromyxobacter diazotrophicus sp. nov. and Anaeromyxobacter paludicola sp. nov., isolated from paddy soils.</title>
        <authorList>
            <person name="Itoh H."/>
            <person name="Xu Z."/>
            <person name="Mise K."/>
            <person name="Masuda Y."/>
            <person name="Ushijima N."/>
            <person name="Hayakawa C."/>
            <person name="Shiratori Y."/>
            <person name="Senoo K."/>
        </authorList>
    </citation>
    <scope>NUCLEOTIDE SEQUENCE [LARGE SCALE GENOMIC DNA]</scope>
    <source>
        <strain evidence="7">Red630</strain>
    </source>
</reference>
<dbReference type="Gene3D" id="3.55.10.10">
    <property type="entry name" value="Archease domain"/>
    <property type="match status" value="1"/>
</dbReference>
<dbReference type="SUPFAM" id="SSF69819">
    <property type="entry name" value="MTH1598-like"/>
    <property type="match status" value="1"/>
</dbReference>
<dbReference type="RefSeq" id="WP_248345597.1">
    <property type="nucleotide sequence ID" value="NZ_AP025592.1"/>
</dbReference>